<comment type="caution">
    <text evidence="2">The sequence shown here is derived from an EMBL/GenBank/DDBJ whole genome shotgun (WGS) entry which is preliminary data.</text>
</comment>
<dbReference type="EMBL" id="LXQA010110356">
    <property type="protein sequence ID" value="MCI18490.1"/>
    <property type="molecule type" value="Genomic_DNA"/>
</dbReference>
<sequence>GEYILDYGTGSGILAIAALKVFNLLSAYYRVELM</sequence>
<dbReference type="InterPro" id="IPR029063">
    <property type="entry name" value="SAM-dependent_MTases_sf"/>
</dbReference>
<evidence type="ECO:0000256" key="1">
    <source>
        <dbReference type="SAM" id="Phobius"/>
    </source>
</evidence>
<feature type="non-terminal residue" evidence="2">
    <location>
        <position position="1"/>
    </location>
</feature>
<name>A0A392Q435_9FABA</name>
<protein>
    <submittedName>
        <fullName evidence="2">Uncharacterized protein</fullName>
    </submittedName>
</protein>
<organism evidence="2 3">
    <name type="scientific">Trifolium medium</name>
    <dbReference type="NCBI Taxonomy" id="97028"/>
    <lineage>
        <taxon>Eukaryota</taxon>
        <taxon>Viridiplantae</taxon>
        <taxon>Streptophyta</taxon>
        <taxon>Embryophyta</taxon>
        <taxon>Tracheophyta</taxon>
        <taxon>Spermatophyta</taxon>
        <taxon>Magnoliopsida</taxon>
        <taxon>eudicotyledons</taxon>
        <taxon>Gunneridae</taxon>
        <taxon>Pentapetalae</taxon>
        <taxon>rosids</taxon>
        <taxon>fabids</taxon>
        <taxon>Fabales</taxon>
        <taxon>Fabaceae</taxon>
        <taxon>Papilionoideae</taxon>
        <taxon>50 kb inversion clade</taxon>
        <taxon>NPAAA clade</taxon>
        <taxon>Hologalegina</taxon>
        <taxon>IRL clade</taxon>
        <taxon>Trifolieae</taxon>
        <taxon>Trifolium</taxon>
    </lineage>
</organism>
<evidence type="ECO:0000313" key="2">
    <source>
        <dbReference type="EMBL" id="MCI18490.1"/>
    </source>
</evidence>
<accession>A0A392Q435</accession>
<keyword evidence="1" id="KW-0812">Transmembrane</keyword>
<keyword evidence="1" id="KW-0472">Membrane</keyword>
<proteinExistence type="predicted"/>
<evidence type="ECO:0000313" key="3">
    <source>
        <dbReference type="Proteomes" id="UP000265520"/>
    </source>
</evidence>
<dbReference type="AlphaFoldDB" id="A0A392Q435"/>
<keyword evidence="1" id="KW-1133">Transmembrane helix</keyword>
<dbReference type="Proteomes" id="UP000265520">
    <property type="component" value="Unassembled WGS sequence"/>
</dbReference>
<feature type="transmembrane region" description="Helical" evidence="1">
    <location>
        <begin position="12"/>
        <end position="31"/>
    </location>
</feature>
<reference evidence="2 3" key="1">
    <citation type="journal article" date="2018" name="Front. Plant Sci.">
        <title>Red Clover (Trifolium pratense) and Zigzag Clover (T. medium) - A Picture of Genomic Similarities and Differences.</title>
        <authorList>
            <person name="Dluhosova J."/>
            <person name="Istvanek J."/>
            <person name="Nedelnik J."/>
            <person name="Repkova J."/>
        </authorList>
    </citation>
    <scope>NUCLEOTIDE SEQUENCE [LARGE SCALE GENOMIC DNA]</scope>
    <source>
        <strain evidence="3">cv. 10/8</strain>
        <tissue evidence="2">Leaf</tissue>
    </source>
</reference>
<dbReference type="Pfam" id="PF06325">
    <property type="entry name" value="PrmA"/>
    <property type="match status" value="1"/>
</dbReference>
<keyword evidence="3" id="KW-1185">Reference proteome</keyword>
<dbReference type="SUPFAM" id="SSF53335">
    <property type="entry name" value="S-adenosyl-L-methionine-dependent methyltransferases"/>
    <property type="match status" value="1"/>
</dbReference>